<dbReference type="AlphaFoldDB" id="A0A1I0QNG3"/>
<accession>A0A1I0QNG3</accession>
<keyword evidence="6" id="KW-0808">Transferase</keyword>
<name>A0A1I0QNG3_9BACT</name>
<dbReference type="Gene3D" id="3.30.565.10">
    <property type="entry name" value="Histidine kinase-like ATPase, C-terminal domain"/>
    <property type="match status" value="1"/>
</dbReference>
<dbReference type="InterPro" id="IPR011006">
    <property type="entry name" value="CheY-like_superfamily"/>
</dbReference>
<keyword evidence="11 15" id="KW-1133">Transmembrane helix</keyword>
<dbReference type="EMBL" id="FOIR01000002">
    <property type="protein sequence ID" value="SEW28672.1"/>
    <property type="molecule type" value="Genomic_DNA"/>
</dbReference>
<feature type="transmembrane region" description="Helical" evidence="15">
    <location>
        <begin position="12"/>
        <end position="32"/>
    </location>
</feature>
<evidence type="ECO:0000256" key="7">
    <source>
        <dbReference type="ARBA" id="ARBA00022692"/>
    </source>
</evidence>
<dbReference type="InterPro" id="IPR005467">
    <property type="entry name" value="His_kinase_dom"/>
</dbReference>
<evidence type="ECO:0000256" key="5">
    <source>
        <dbReference type="ARBA" id="ARBA00022553"/>
    </source>
</evidence>
<comment type="catalytic activity">
    <reaction evidence="1">
        <text>ATP + protein L-histidine = ADP + protein N-phospho-L-histidine.</text>
        <dbReference type="EC" id="2.7.13.3"/>
    </reaction>
</comment>
<keyword evidence="12" id="KW-0902">Two-component regulatory system</keyword>
<dbReference type="InterPro" id="IPR001789">
    <property type="entry name" value="Sig_transdc_resp-reg_receiver"/>
</dbReference>
<keyword evidence="4" id="KW-1003">Cell membrane</keyword>
<dbReference type="GeneID" id="99987187"/>
<keyword evidence="8" id="KW-0547">Nucleotide-binding</keyword>
<dbReference type="Pfam" id="PF00512">
    <property type="entry name" value="HisKA"/>
    <property type="match status" value="1"/>
</dbReference>
<evidence type="ECO:0000256" key="1">
    <source>
        <dbReference type="ARBA" id="ARBA00000085"/>
    </source>
</evidence>
<dbReference type="SUPFAM" id="SSF52172">
    <property type="entry name" value="CheY-like"/>
    <property type="match status" value="1"/>
</dbReference>
<gene>
    <name evidence="18" type="ORF">SAMN05216290_2492</name>
</gene>
<evidence type="ECO:0000256" key="8">
    <source>
        <dbReference type="ARBA" id="ARBA00022741"/>
    </source>
</evidence>
<dbReference type="Gene3D" id="3.40.50.2300">
    <property type="match status" value="1"/>
</dbReference>
<dbReference type="GO" id="GO:0005524">
    <property type="term" value="F:ATP binding"/>
    <property type="evidence" value="ECO:0007669"/>
    <property type="project" value="UniProtKB-KW"/>
</dbReference>
<dbReference type="CDD" id="cd17546">
    <property type="entry name" value="REC_hyHK_CKI1_RcsC-like"/>
    <property type="match status" value="1"/>
</dbReference>
<evidence type="ECO:0000256" key="3">
    <source>
        <dbReference type="ARBA" id="ARBA00012438"/>
    </source>
</evidence>
<evidence type="ECO:0000256" key="4">
    <source>
        <dbReference type="ARBA" id="ARBA00022475"/>
    </source>
</evidence>
<dbReference type="STRING" id="1267423.SAMN05216290_2492"/>
<dbReference type="InterPro" id="IPR036641">
    <property type="entry name" value="HPT_dom_sf"/>
</dbReference>
<dbReference type="Pfam" id="PF00072">
    <property type="entry name" value="Response_reg"/>
    <property type="match status" value="1"/>
</dbReference>
<keyword evidence="19" id="KW-1185">Reference proteome</keyword>
<dbReference type="Pfam" id="PF02518">
    <property type="entry name" value="HATPase_c"/>
    <property type="match status" value="1"/>
</dbReference>
<dbReference type="PROSITE" id="PS50109">
    <property type="entry name" value="HIS_KIN"/>
    <property type="match status" value="1"/>
</dbReference>
<keyword evidence="10" id="KW-0067">ATP-binding</keyword>
<dbReference type="GO" id="GO:0000155">
    <property type="term" value="F:phosphorelay sensor kinase activity"/>
    <property type="evidence" value="ECO:0007669"/>
    <property type="project" value="InterPro"/>
</dbReference>
<dbReference type="OrthoDB" id="9781208at2"/>
<organism evidence="18 19">
    <name type="scientific">Roseivirga pacifica</name>
    <dbReference type="NCBI Taxonomy" id="1267423"/>
    <lineage>
        <taxon>Bacteria</taxon>
        <taxon>Pseudomonadati</taxon>
        <taxon>Bacteroidota</taxon>
        <taxon>Cytophagia</taxon>
        <taxon>Cytophagales</taxon>
        <taxon>Roseivirgaceae</taxon>
        <taxon>Roseivirga</taxon>
    </lineage>
</organism>
<dbReference type="EC" id="2.7.13.3" evidence="3"/>
<dbReference type="InterPro" id="IPR003594">
    <property type="entry name" value="HATPase_dom"/>
</dbReference>
<dbReference type="CDD" id="cd00082">
    <property type="entry name" value="HisKA"/>
    <property type="match status" value="1"/>
</dbReference>
<dbReference type="SUPFAM" id="SSF55874">
    <property type="entry name" value="ATPase domain of HSP90 chaperone/DNA topoisomerase II/histidine kinase"/>
    <property type="match status" value="1"/>
</dbReference>
<proteinExistence type="predicted"/>
<dbReference type="FunFam" id="3.30.565.10:FF:000010">
    <property type="entry name" value="Sensor histidine kinase RcsC"/>
    <property type="match status" value="1"/>
</dbReference>
<dbReference type="SMART" id="SM00448">
    <property type="entry name" value="REC"/>
    <property type="match status" value="1"/>
</dbReference>
<dbReference type="Gene3D" id="1.10.287.130">
    <property type="match status" value="1"/>
</dbReference>
<dbReference type="PANTHER" id="PTHR45339">
    <property type="entry name" value="HYBRID SIGNAL TRANSDUCTION HISTIDINE KINASE J"/>
    <property type="match status" value="1"/>
</dbReference>
<evidence type="ECO:0000256" key="13">
    <source>
        <dbReference type="ARBA" id="ARBA00023136"/>
    </source>
</evidence>
<dbReference type="PROSITE" id="PS50110">
    <property type="entry name" value="RESPONSE_REGULATORY"/>
    <property type="match status" value="1"/>
</dbReference>
<dbReference type="Pfam" id="PF05227">
    <property type="entry name" value="CHASE3"/>
    <property type="match status" value="1"/>
</dbReference>
<evidence type="ECO:0000256" key="10">
    <source>
        <dbReference type="ARBA" id="ARBA00022840"/>
    </source>
</evidence>
<comment type="subcellular location">
    <subcellularLocation>
        <location evidence="2">Cell membrane</location>
        <topology evidence="2">Multi-pass membrane protein</topology>
    </subcellularLocation>
</comment>
<evidence type="ECO:0000256" key="14">
    <source>
        <dbReference type="PROSITE-ProRule" id="PRU00169"/>
    </source>
</evidence>
<evidence type="ECO:0000313" key="19">
    <source>
        <dbReference type="Proteomes" id="UP000199437"/>
    </source>
</evidence>
<dbReference type="RefSeq" id="WP_090258898.1">
    <property type="nucleotide sequence ID" value="NZ_FOIR01000002.1"/>
</dbReference>
<keyword evidence="13 15" id="KW-0472">Membrane</keyword>
<evidence type="ECO:0000259" key="16">
    <source>
        <dbReference type="PROSITE" id="PS50109"/>
    </source>
</evidence>
<dbReference type="InterPro" id="IPR036097">
    <property type="entry name" value="HisK_dim/P_sf"/>
</dbReference>
<evidence type="ECO:0000259" key="17">
    <source>
        <dbReference type="PROSITE" id="PS50110"/>
    </source>
</evidence>
<dbReference type="InterPro" id="IPR003661">
    <property type="entry name" value="HisK_dim/P_dom"/>
</dbReference>
<dbReference type="Proteomes" id="UP000199437">
    <property type="component" value="Unassembled WGS sequence"/>
</dbReference>
<dbReference type="InterPro" id="IPR036890">
    <property type="entry name" value="HATPase_C_sf"/>
</dbReference>
<keyword evidence="5 14" id="KW-0597">Phosphoprotein</keyword>
<dbReference type="FunFam" id="1.10.287.130:FF:000001">
    <property type="entry name" value="Two-component sensor histidine kinase"/>
    <property type="match status" value="1"/>
</dbReference>
<evidence type="ECO:0000256" key="9">
    <source>
        <dbReference type="ARBA" id="ARBA00022777"/>
    </source>
</evidence>
<dbReference type="PANTHER" id="PTHR45339:SF1">
    <property type="entry name" value="HYBRID SIGNAL TRANSDUCTION HISTIDINE KINASE J"/>
    <property type="match status" value="1"/>
</dbReference>
<feature type="modified residue" description="4-aspartylphosphate" evidence="14">
    <location>
        <position position="656"/>
    </location>
</feature>
<dbReference type="GO" id="GO:0005886">
    <property type="term" value="C:plasma membrane"/>
    <property type="evidence" value="ECO:0007669"/>
    <property type="project" value="UniProtKB-SubCell"/>
</dbReference>
<dbReference type="InterPro" id="IPR004358">
    <property type="entry name" value="Sig_transdc_His_kin-like_C"/>
</dbReference>
<evidence type="ECO:0000313" key="18">
    <source>
        <dbReference type="EMBL" id="SEW28672.1"/>
    </source>
</evidence>
<keyword evidence="7 15" id="KW-0812">Transmembrane</keyword>
<dbReference type="InterPro" id="IPR007891">
    <property type="entry name" value="CHASE3"/>
</dbReference>
<evidence type="ECO:0000256" key="12">
    <source>
        <dbReference type="ARBA" id="ARBA00023012"/>
    </source>
</evidence>
<dbReference type="PRINTS" id="PR00344">
    <property type="entry name" value="BCTRLSENSOR"/>
</dbReference>
<dbReference type="SUPFAM" id="SSF47384">
    <property type="entry name" value="Homodimeric domain of signal transducing histidine kinase"/>
    <property type="match status" value="1"/>
</dbReference>
<dbReference type="SUPFAM" id="SSF47226">
    <property type="entry name" value="Histidine-containing phosphotransfer domain, HPT domain"/>
    <property type="match status" value="1"/>
</dbReference>
<dbReference type="SMART" id="SM00387">
    <property type="entry name" value="HATPase_c"/>
    <property type="match status" value="1"/>
</dbReference>
<evidence type="ECO:0000256" key="2">
    <source>
        <dbReference type="ARBA" id="ARBA00004651"/>
    </source>
</evidence>
<feature type="domain" description="Histidine kinase" evidence="16">
    <location>
        <begin position="362"/>
        <end position="583"/>
    </location>
</feature>
<evidence type="ECO:0000256" key="15">
    <source>
        <dbReference type="SAM" id="Phobius"/>
    </source>
</evidence>
<dbReference type="Gene3D" id="1.20.120.160">
    <property type="entry name" value="HPT domain"/>
    <property type="match status" value="1"/>
</dbReference>
<reference evidence="19" key="1">
    <citation type="submission" date="2016-10" db="EMBL/GenBank/DDBJ databases">
        <authorList>
            <person name="Varghese N."/>
            <person name="Submissions S."/>
        </authorList>
    </citation>
    <scope>NUCLEOTIDE SEQUENCE [LARGE SCALE GENOMIC DNA]</scope>
    <source>
        <strain evidence="19">CGMCC 1.12402</strain>
    </source>
</reference>
<sequence length="848" mass="96214">MSSTEKQHTKAKVWVGFVVLLLLVGAAIFWSFKSYNELTNSINNLSRPDNKSALIQYTIQGITKAENHIQSYILTNDSDIYQEYQQEIKRVQTSIDSLKKEMHQDSLQVQRVDSLERLFLQKLSYLDDFLSEKRATQTRIFSSQALAEIEKNTADSTGTGTQILTKVKTTEETRPSLEKEVVETEYKAPGLWEGVKRLFGAKNIRIDTVRKITNDTIRTTEVVIDTLEITNYNPDTMLLKVKEILQEVANQEFSKRSLLSTKELEMLRKDLELSQSIDRIIDQLQAYEHQKGLEQRAQSTQITQNSTRAVLAFGLAGIGIGGIFLFAIGRDLTRSIYLSKRLALEKEKADRLGKMKEEFLANMSHEIRTPLNSILGFSDLIKQTNLNEKQDFYSKALQENTKYLSNLVNDILDFSKLESSKISLNEVPFHLPTLIAEVESLFMLQCQQKGIDLRVTIDEQLKDISLIGDEFRLRQILINLLSNAAKFTQQGHISLKVNTKEKSGTQQLKIEVYDTGKGIAPDKFKSIFKAFEQEDSSITKEFGGTGLGLAIVQQLVHAMGGKITVDSKLNEYTKFTIKVAFKASQTHKTSKPDQIQKSFQLADKHIVLVDDDYWNRALLSTLLNKLVTRVTPFENGMEATSFIESNHEQIDLVLTDISMPEVSGIDLLKKLRTAQIDTPVIAITAHAMPQKLNTIKAEGFDDLITKPFKEESIRQAISQALSMENKPANSSEQPQPSFDFEHIRQFSGDDEAIFNQLVRGLIENNKENVSLYEQFLAAGEKSKLADLAHKMIQTYNSLNMPLVVEALKSIEVYHELKKYQQMVETANQLLPDLQQINDQLITINDFKT</sequence>
<dbReference type="CDD" id="cd16922">
    <property type="entry name" value="HATPase_EvgS-ArcB-TorS-like"/>
    <property type="match status" value="1"/>
</dbReference>
<evidence type="ECO:0000256" key="11">
    <source>
        <dbReference type="ARBA" id="ARBA00022989"/>
    </source>
</evidence>
<dbReference type="SMART" id="SM00388">
    <property type="entry name" value="HisKA"/>
    <property type="match status" value="1"/>
</dbReference>
<evidence type="ECO:0000256" key="6">
    <source>
        <dbReference type="ARBA" id="ARBA00022679"/>
    </source>
</evidence>
<feature type="domain" description="Response regulatory" evidence="17">
    <location>
        <begin position="605"/>
        <end position="721"/>
    </location>
</feature>
<keyword evidence="9 18" id="KW-0418">Kinase</keyword>
<feature type="transmembrane region" description="Helical" evidence="15">
    <location>
        <begin position="309"/>
        <end position="328"/>
    </location>
</feature>
<protein>
    <recommendedName>
        <fullName evidence="3">histidine kinase</fullName>
        <ecNumber evidence="3">2.7.13.3</ecNumber>
    </recommendedName>
</protein>